<evidence type="ECO:0000256" key="2">
    <source>
        <dbReference type="SAM" id="MobiDB-lite"/>
    </source>
</evidence>
<dbReference type="Gene3D" id="2.10.60.10">
    <property type="entry name" value="CD59"/>
    <property type="match status" value="1"/>
</dbReference>
<dbReference type="SMART" id="SM00134">
    <property type="entry name" value="LU"/>
    <property type="match status" value="1"/>
</dbReference>
<feature type="compositionally biased region" description="Basic and acidic residues" evidence="2">
    <location>
        <begin position="29"/>
        <end position="43"/>
    </location>
</feature>
<reference evidence="4 5" key="1">
    <citation type="journal article" date="2010" name="Nature">
        <title>The sequence and de novo assembly of the giant panda genome.</title>
        <authorList>
            <person name="Li R."/>
            <person name="Fan W."/>
            <person name="Tian G."/>
            <person name="Zhu H."/>
            <person name="He L."/>
            <person name="Cai J."/>
            <person name="Huang Q."/>
            <person name="Cai Q."/>
            <person name="Li B."/>
            <person name="Bai Y."/>
            <person name="Zhang Z."/>
            <person name="Zhang Y."/>
            <person name="Wang W."/>
            <person name="Li J."/>
            <person name="Wei F."/>
            <person name="Li H."/>
            <person name="Jian M."/>
            <person name="Li J."/>
            <person name="Zhang Z."/>
            <person name="Nielsen R."/>
            <person name="Li D."/>
            <person name="Gu W."/>
            <person name="Yang Z."/>
            <person name="Xuan Z."/>
            <person name="Ryder O.A."/>
            <person name="Leung F.C."/>
            <person name="Zhou Y."/>
            <person name="Cao J."/>
            <person name="Sun X."/>
            <person name="Fu Y."/>
            <person name="Fang X."/>
            <person name="Guo X."/>
            <person name="Wang B."/>
            <person name="Hou R."/>
            <person name="Shen F."/>
            <person name="Mu B."/>
            <person name="Ni P."/>
            <person name="Lin R."/>
            <person name="Qian W."/>
            <person name="Wang G."/>
            <person name="Yu C."/>
            <person name="Nie W."/>
            <person name="Wang J."/>
            <person name="Wu Z."/>
            <person name="Liang H."/>
            <person name="Min J."/>
            <person name="Wu Q."/>
            <person name="Cheng S."/>
            <person name="Ruan J."/>
            <person name="Wang M."/>
            <person name="Shi Z."/>
            <person name="Wen M."/>
            <person name="Liu B."/>
            <person name="Ren X."/>
            <person name="Zheng H."/>
            <person name="Dong D."/>
            <person name="Cook K."/>
            <person name="Shan G."/>
            <person name="Zhang H."/>
            <person name="Kosiol C."/>
            <person name="Xie X."/>
            <person name="Lu Z."/>
            <person name="Zheng H."/>
            <person name="Li Y."/>
            <person name="Steiner C.C."/>
            <person name="Lam T.T."/>
            <person name="Lin S."/>
            <person name="Zhang Q."/>
            <person name="Li G."/>
            <person name="Tian J."/>
            <person name="Gong T."/>
            <person name="Liu H."/>
            <person name="Zhang D."/>
            <person name="Fang L."/>
            <person name="Ye C."/>
            <person name="Zhang J."/>
            <person name="Hu W."/>
            <person name="Xu A."/>
            <person name="Ren Y."/>
            <person name="Zhang G."/>
            <person name="Bruford M.W."/>
            <person name="Li Q."/>
            <person name="Ma L."/>
            <person name="Guo Y."/>
            <person name="An N."/>
            <person name="Hu Y."/>
            <person name="Zheng Y."/>
            <person name="Shi Y."/>
            <person name="Li Z."/>
            <person name="Liu Q."/>
            <person name="Chen Y."/>
            <person name="Zhao J."/>
            <person name="Qu N."/>
            <person name="Zhao S."/>
            <person name="Tian F."/>
            <person name="Wang X."/>
            <person name="Wang H."/>
            <person name="Xu L."/>
            <person name="Liu X."/>
            <person name="Vinar T."/>
            <person name="Wang Y."/>
            <person name="Lam T.W."/>
            <person name="Yiu S.M."/>
            <person name="Liu S."/>
            <person name="Zhang H."/>
            <person name="Li D."/>
            <person name="Huang Y."/>
            <person name="Wang X."/>
            <person name="Yang G."/>
            <person name="Jiang Z."/>
            <person name="Wang J."/>
            <person name="Qin N."/>
            <person name="Li L."/>
            <person name="Li J."/>
            <person name="Bolund L."/>
            <person name="Kristiansen K."/>
            <person name="Wong G.K."/>
            <person name="Olson M."/>
            <person name="Zhang X."/>
            <person name="Li S."/>
            <person name="Yang H."/>
            <person name="Wang J."/>
            <person name="Wang J."/>
        </authorList>
    </citation>
    <scope>NUCLEOTIDE SEQUENCE [LARGE SCALE GENOMIC DNA]</scope>
</reference>
<keyword evidence="5" id="KW-1185">Reference proteome</keyword>
<name>A0A7N5KIN8_AILME</name>
<dbReference type="InterPro" id="IPR045860">
    <property type="entry name" value="Snake_toxin-like_sf"/>
</dbReference>
<evidence type="ECO:0000256" key="1">
    <source>
        <dbReference type="ARBA" id="ARBA00022729"/>
    </source>
</evidence>
<dbReference type="AlphaFoldDB" id="A0A7N5KIN8"/>
<dbReference type="PROSITE" id="PS00983">
    <property type="entry name" value="LY6_UPAR"/>
    <property type="match status" value="1"/>
</dbReference>
<protein>
    <recommendedName>
        <fullName evidence="3">UPAR/Ly6 domain-containing protein</fullName>
    </recommendedName>
</protein>
<dbReference type="SUPFAM" id="SSF57302">
    <property type="entry name" value="Snake toxin-like"/>
    <property type="match status" value="1"/>
</dbReference>
<dbReference type="GeneTree" id="ENSGT00940000159966"/>
<accession>A0A7N5KIN8</accession>
<reference evidence="4" key="3">
    <citation type="submission" date="2025-09" db="UniProtKB">
        <authorList>
            <consortium name="Ensembl"/>
        </authorList>
    </citation>
    <scope>IDENTIFICATION</scope>
</reference>
<dbReference type="Ensembl" id="ENSAMET00000044933.1">
    <property type="protein sequence ID" value="ENSAMEP00000040653.1"/>
    <property type="gene ID" value="ENSAMEG00000023640.1"/>
</dbReference>
<dbReference type="Pfam" id="PF00021">
    <property type="entry name" value="UPAR_LY6"/>
    <property type="match status" value="1"/>
</dbReference>
<feature type="region of interest" description="Disordered" evidence="2">
    <location>
        <begin position="19"/>
        <end position="51"/>
    </location>
</feature>
<dbReference type="PANTHER" id="PTHR15049">
    <property type="entry name" value="GLYCOSYL-PHOSPHATIDYLINOSITOL-ANCHORED MOLECULE-LIKE PROTEIN-RELATED"/>
    <property type="match status" value="1"/>
</dbReference>
<evidence type="ECO:0000313" key="5">
    <source>
        <dbReference type="Proteomes" id="UP000008912"/>
    </source>
</evidence>
<sequence>MLCYRQDSLLRRSQDISCSQRPSEGTLRPADKLQLPEDARQSEKASGLPDVAGLSRSCPLQGQARLEMTILLALLLVVDLPRVETNVTMSGKQAPALRCHVCEMENSFACTGAANCNQGVDFCSSVAVRVYPRLSYVSKQCSKYCPVDESLHRIVKSFVLLKPMPFLYIRCCRGALCNTGGPDLPEPGYSQGGSASTSGSSSAWLVLFLTLSSGCGGLRLP</sequence>
<reference evidence="4" key="2">
    <citation type="submission" date="2025-08" db="UniProtKB">
        <authorList>
            <consortium name="Ensembl"/>
        </authorList>
    </citation>
    <scope>IDENTIFICATION</scope>
</reference>
<dbReference type="InterPro" id="IPR052874">
    <property type="entry name" value="Sperm-ZP_regulatory"/>
</dbReference>
<organism evidence="4 5">
    <name type="scientific">Ailuropoda melanoleuca</name>
    <name type="common">Giant panda</name>
    <dbReference type="NCBI Taxonomy" id="9646"/>
    <lineage>
        <taxon>Eukaryota</taxon>
        <taxon>Metazoa</taxon>
        <taxon>Chordata</taxon>
        <taxon>Craniata</taxon>
        <taxon>Vertebrata</taxon>
        <taxon>Euteleostomi</taxon>
        <taxon>Mammalia</taxon>
        <taxon>Eutheria</taxon>
        <taxon>Laurasiatheria</taxon>
        <taxon>Carnivora</taxon>
        <taxon>Caniformia</taxon>
        <taxon>Ursidae</taxon>
        <taxon>Ailuropoda</taxon>
    </lineage>
</organism>
<proteinExistence type="predicted"/>
<feature type="domain" description="UPAR/Ly6" evidence="3">
    <location>
        <begin position="97"/>
        <end position="192"/>
    </location>
</feature>
<dbReference type="CDD" id="cd23550">
    <property type="entry name" value="TFP_LU_ECD_Ly6K"/>
    <property type="match status" value="1"/>
</dbReference>
<dbReference type="Proteomes" id="UP000008912">
    <property type="component" value="Unassembled WGS sequence"/>
</dbReference>
<dbReference type="InParanoid" id="A0A7N5KIN8"/>
<dbReference type="InterPro" id="IPR016054">
    <property type="entry name" value="LY6_UPA_recep-like"/>
</dbReference>
<dbReference type="GO" id="GO:0007339">
    <property type="term" value="P:binding of sperm to zona pellucida"/>
    <property type="evidence" value="ECO:0007669"/>
    <property type="project" value="TreeGrafter"/>
</dbReference>
<keyword evidence="1" id="KW-0732">Signal</keyword>
<dbReference type="PANTHER" id="PTHR15049:SF1">
    <property type="entry name" value="LYMPHOCYTE ANTIGEN 6K"/>
    <property type="match status" value="1"/>
</dbReference>
<dbReference type="InterPro" id="IPR018363">
    <property type="entry name" value="CD59_antigen_CS"/>
</dbReference>
<evidence type="ECO:0000259" key="3">
    <source>
        <dbReference type="SMART" id="SM00134"/>
    </source>
</evidence>
<dbReference type="GO" id="GO:0001669">
    <property type="term" value="C:acrosomal vesicle"/>
    <property type="evidence" value="ECO:0007669"/>
    <property type="project" value="TreeGrafter"/>
</dbReference>
<evidence type="ECO:0000313" key="4">
    <source>
        <dbReference type="Ensembl" id="ENSAMEP00000040653.1"/>
    </source>
</evidence>